<gene>
    <name evidence="2" type="ORF">IDM40_18780</name>
</gene>
<keyword evidence="1" id="KW-0812">Transmembrane</keyword>
<sequence>MSSPNARPAVLLILATAVLGSAAVILTPALFDEFHAGRLIAIIALVGAAIATGFMAKRHRKKLTG</sequence>
<dbReference type="RefSeq" id="WP_193123333.1">
    <property type="nucleotide sequence ID" value="NZ_JADBGI010000017.1"/>
</dbReference>
<evidence type="ECO:0000313" key="3">
    <source>
        <dbReference type="Proteomes" id="UP000806528"/>
    </source>
</evidence>
<evidence type="ECO:0000313" key="2">
    <source>
        <dbReference type="EMBL" id="MBE3000725.1"/>
    </source>
</evidence>
<organism evidence="2 3">
    <name type="scientific">Nocardiopsis coralli</name>
    <dbReference type="NCBI Taxonomy" id="2772213"/>
    <lineage>
        <taxon>Bacteria</taxon>
        <taxon>Bacillati</taxon>
        <taxon>Actinomycetota</taxon>
        <taxon>Actinomycetes</taxon>
        <taxon>Streptosporangiales</taxon>
        <taxon>Nocardiopsidaceae</taxon>
        <taxon>Nocardiopsis</taxon>
    </lineage>
</organism>
<keyword evidence="1" id="KW-1133">Transmembrane helix</keyword>
<protein>
    <submittedName>
        <fullName evidence="2">Uncharacterized protein</fullName>
    </submittedName>
</protein>
<accession>A0ABR9PAL0</accession>
<comment type="caution">
    <text evidence="2">The sequence shown here is derived from an EMBL/GenBank/DDBJ whole genome shotgun (WGS) entry which is preliminary data.</text>
</comment>
<proteinExistence type="predicted"/>
<dbReference type="EMBL" id="JADBGI010000017">
    <property type="protein sequence ID" value="MBE3000725.1"/>
    <property type="molecule type" value="Genomic_DNA"/>
</dbReference>
<feature type="transmembrane region" description="Helical" evidence="1">
    <location>
        <begin position="39"/>
        <end position="56"/>
    </location>
</feature>
<evidence type="ECO:0000256" key="1">
    <source>
        <dbReference type="SAM" id="Phobius"/>
    </source>
</evidence>
<keyword evidence="3" id="KW-1185">Reference proteome</keyword>
<reference evidence="2 3" key="1">
    <citation type="submission" date="2020-09" db="EMBL/GenBank/DDBJ databases">
        <title>Diversity and distribution of actinomycetes associated with coral in the coast of Hainan.</title>
        <authorList>
            <person name="Li F."/>
        </authorList>
    </citation>
    <scope>NUCLEOTIDE SEQUENCE [LARGE SCALE GENOMIC DNA]</scope>
    <source>
        <strain evidence="2 3">HNM0947</strain>
    </source>
</reference>
<dbReference type="Proteomes" id="UP000806528">
    <property type="component" value="Unassembled WGS sequence"/>
</dbReference>
<keyword evidence="1" id="KW-0472">Membrane</keyword>
<name>A0ABR9PAL0_9ACTN</name>